<dbReference type="InterPro" id="IPR003346">
    <property type="entry name" value="Transposase_20"/>
</dbReference>
<dbReference type="EMBL" id="FMWO01000008">
    <property type="protein sequence ID" value="SCZ84146.1"/>
    <property type="molecule type" value="Genomic_DNA"/>
</dbReference>
<dbReference type="STRING" id="51642.NSMM_1050007"/>
<dbReference type="Proteomes" id="UP000198729">
    <property type="component" value="Unassembled WGS sequence"/>
</dbReference>
<accession>A0A1G5SAD2</accession>
<dbReference type="GO" id="GO:0006313">
    <property type="term" value="P:DNA transposition"/>
    <property type="evidence" value="ECO:0007669"/>
    <property type="project" value="InterPro"/>
</dbReference>
<dbReference type="GO" id="GO:0004803">
    <property type="term" value="F:transposase activity"/>
    <property type="evidence" value="ECO:0007669"/>
    <property type="project" value="InterPro"/>
</dbReference>
<name>A0A1G5SAD2_9PROT</name>
<dbReference type="Pfam" id="PF02371">
    <property type="entry name" value="Transposase_20"/>
    <property type="match status" value="1"/>
</dbReference>
<organism evidence="3 4">
    <name type="scientific">Nitrosomonas mobilis</name>
    <dbReference type="NCBI Taxonomy" id="51642"/>
    <lineage>
        <taxon>Bacteria</taxon>
        <taxon>Pseudomonadati</taxon>
        <taxon>Pseudomonadota</taxon>
        <taxon>Betaproteobacteria</taxon>
        <taxon>Nitrosomonadales</taxon>
        <taxon>Nitrosomonadaceae</taxon>
        <taxon>Nitrosomonas</taxon>
    </lineage>
</organism>
<reference evidence="3 4" key="1">
    <citation type="submission" date="2016-10" db="EMBL/GenBank/DDBJ databases">
        <authorList>
            <person name="de Groot N.N."/>
        </authorList>
    </citation>
    <scope>NUCLEOTIDE SEQUENCE [LARGE SCALE GENOMIC DNA]</scope>
    <source>
        <strain evidence="3">1</strain>
    </source>
</reference>
<dbReference type="InterPro" id="IPR002525">
    <property type="entry name" value="Transp_IS110-like_N"/>
</dbReference>
<dbReference type="RefSeq" id="WP_090283403.1">
    <property type="nucleotide sequence ID" value="NZ_FMWO01000008.1"/>
</dbReference>
<gene>
    <name evidence="3" type="ORF">NSMM_1050007</name>
</gene>
<sequence>MDGTLIQNEVILGVDTHLDTHVGVVINHQGKVIGTLTSIPTNRAGYLKLLTWARSLGNIQRAGVEGTGTYGAGLTRLLREEGIEVWEINRPDRAKRRLQGKSDPTDAESAARAVLSGNATAVPKSQSGVAEALRMLSVVRRSAVKARTQTINQLRSLLISALDDMRERLWKTKPEQCVAGCARLRKADGSVLLKTLTATLCLLAKRWLMLSAELKELDATLDHLTSQSAKRLRNQFGVGPQTAAVLIAVAGDNPERLRNEAALAALCGASPLQASSGKTIRHRLNRGGDRSANNALWTIAMVRMRSDEPRTQTYVTRRTAQGMSNKEIQRCLKRYIIRELYPLILADLSDAATIT</sequence>
<keyword evidence="4" id="KW-1185">Reference proteome</keyword>
<dbReference type="PANTHER" id="PTHR33055">
    <property type="entry name" value="TRANSPOSASE FOR INSERTION SEQUENCE ELEMENT IS1111A"/>
    <property type="match status" value="1"/>
</dbReference>
<dbReference type="GO" id="GO:0003677">
    <property type="term" value="F:DNA binding"/>
    <property type="evidence" value="ECO:0007669"/>
    <property type="project" value="InterPro"/>
</dbReference>
<evidence type="ECO:0000313" key="4">
    <source>
        <dbReference type="Proteomes" id="UP000198729"/>
    </source>
</evidence>
<evidence type="ECO:0000259" key="2">
    <source>
        <dbReference type="Pfam" id="PF02371"/>
    </source>
</evidence>
<dbReference type="NCBIfam" id="NF033542">
    <property type="entry name" value="transpos_IS110"/>
    <property type="match status" value="1"/>
</dbReference>
<dbReference type="Pfam" id="PF01548">
    <property type="entry name" value="DEDD_Tnp_IS110"/>
    <property type="match status" value="1"/>
</dbReference>
<dbReference type="PANTHER" id="PTHR33055:SF16">
    <property type="entry name" value="TRANSPOSASE FOR INSERTION SEQUENCE ELEMENT IS1547"/>
    <property type="match status" value="1"/>
</dbReference>
<feature type="domain" description="Transposase IS110-like N-terminal" evidence="1">
    <location>
        <begin position="12"/>
        <end position="158"/>
    </location>
</feature>
<dbReference type="InterPro" id="IPR047650">
    <property type="entry name" value="Transpos_IS110"/>
</dbReference>
<evidence type="ECO:0000313" key="3">
    <source>
        <dbReference type="EMBL" id="SCZ84146.1"/>
    </source>
</evidence>
<dbReference type="OrthoDB" id="4337860at2"/>
<evidence type="ECO:0000259" key="1">
    <source>
        <dbReference type="Pfam" id="PF01548"/>
    </source>
</evidence>
<protein>
    <submittedName>
        <fullName evidence="3">Transposase</fullName>
    </submittedName>
</protein>
<proteinExistence type="predicted"/>
<dbReference type="AlphaFoldDB" id="A0A1G5SAD2"/>
<feature type="domain" description="Transposase IS116/IS110/IS902 C-terminal" evidence="2">
    <location>
        <begin position="230"/>
        <end position="315"/>
    </location>
</feature>